<sequence>MTKHTILLGDSIFDNKTYVGDGKSVHEHLCEMLPDADRATLLAVDGAVISSVHRQIERIPTDATDLVLSVGGNDAIYLECNLFGQDSGNVRDALAKMKASLAGFQNEYRELIESLLQRNLPLRVCTIYDSIPNLDDAGRCGLAVINDIITRTAFGFGLDVIDLRLLCDEASDYAEVSPIEPSHDGGRKIASCIMHSLESSNPSSQVFSQS</sequence>
<evidence type="ECO:0000313" key="2">
    <source>
        <dbReference type="Proteomes" id="UP001202961"/>
    </source>
</evidence>
<protein>
    <submittedName>
        <fullName evidence="1">SGNH/GDSL hydrolase family protein</fullName>
    </submittedName>
</protein>
<dbReference type="Gene3D" id="3.40.50.1110">
    <property type="entry name" value="SGNH hydrolase"/>
    <property type="match status" value="1"/>
</dbReference>
<dbReference type="RefSeq" id="WP_250932686.1">
    <property type="nucleotide sequence ID" value="NZ_JAMQBK010000096.1"/>
</dbReference>
<keyword evidence="1" id="KW-0378">Hydrolase</keyword>
<reference evidence="1 2" key="1">
    <citation type="journal article" date="2022" name="Syst. Appl. Microbiol.">
        <title>Rhodopirellula aestuarii sp. nov., a novel member of the genus Rhodopirellula isolated from brackish sediments collected in the Tagus River estuary, Portugal.</title>
        <authorList>
            <person name="Vitorino I.R."/>
            <person name="Klimek D."/>
            <person name="Calusinska M."/>
            <person name="Lobo-da-Cunha A."/>
            <person name="Vasconcelos V."/>
            <person name="Lage O.M."/>
        </authorList>
    </citation>
    <scope>NUCLEOTIDE SEQUENCE [LARGE SCALE GENOMIC DNA]</scope>
    <source>
        <strain evidence="1 2">ICT_H3.1</strain>
    </source>
</reference>
<name>A0ABT0UCB8_9BACT</name>
<dbReference type="GO" id="GO:0016787">
    <property type="term" value="F:hydrolase activity"/>
    <property type="evidence" value="ECO:0007669"/>
    <property type="project" value="UniProtKB-KW"/>
</dbReference>
<gene>
    <name evidence="1" type="ORF">NB063_28970</name>
</gene>
<proteinExistence type="predicted"/>
<dbReference type="SUPFAM" id="SSF52266">
    <property type="entry name" value="SGNH hydrolase"/>
    <property type="match status" value="1"/>
</dbReference>
<dbReference type="EMBL" id="JAMQBK010000096">
    <property type="protein sequence ID" value="MCM2374674.1"/>
    <property type="molecule type" value="Genomic_DNA"/>
</dbReference>
<dbReference type="Proteomes" id="UP001202961">
    <property type="component" value="Unassembled WGS sequence"/>
</dbReference>
<evidence type="ECO:0000313" key="1">
    <source>
        <dbReference type="EMBL" id="MCM2374674.1"/>
    </source>
</evidence>
<keyword evidence="2" id="KW-1185">Reference proteome</keyword>
<accession>A0ABT0UCB8</accession>
<dbReference type="InterPro" id="IPR036514">
    <property type="entry name" value="SGNH_hydro_sf"/>
</dbReference>
<organism evidence="1 2">
    <name type="scientific">Aporhodopirellula aestuarii</name>
    <dbReference type="NCBI Taxonomy" id="2950107"/>
    <lineage>
        <taxon>Bacteria</taxon>
        <taxon>Pseudomonadati</taxon>
        <taxon>Planctomycetota</taxon>
        <taxon>Planctomycetia</taxon>
        <taxon>Pirellulales</taxon>
        <taxon>Pirellulaceae</taxon>
        <taxon>Aporhodopirellula</taxon>
    </lineage>
</organism>
<comment type="caution">
    <text evidence="1">The sequence shown here is derived from an EMBL/GenBank/DDBJ whole genome shotgun (WGS) entry which is preliminary data.</text>
</comment>